<dbReference type="Gene3D" id="3.30.428.10">
    <property type="entry name" value="HIT-like"/>
    <property type="match status" value="1"/>
</dbReference>
<dbReference type="InterPro" id="IPR052908">
    <property type="entry name" value="AP-4-A_phosphorylase"/>
</dbReference>
<protein>
    <submittedName>
        <fullName evidence="4">GNAT family N-acetyltransferase</fullName>
        <ecNumber evidence="4">2.3.1.-</ecNumber>
    </submittedName>
</protein>
<accession>A0ABW5P267</accession>
<dbReference type="EMBL" id="JBHUMK010000034">
    <property type="protein sequence ID" value="MFD2609344.1"/>
    <property type="molecule type" value="Genomic_DNA"/>
</dbReference>
<dbReference type="InterPro" id="IPR016181">
    <property type="entry name" value="Acyl_CoA_acyltransferase"/>
</dbReference>
<feature type="domain" description="HIT" evidence="2">
    <location>
        <begin position="231"/>
        <end position="303"/>
    </location>
</feature>
<dbReference type="InterPro" id="IPR000182">
    <property type="entry name" value="GNAT_dom"/>
</dbReference>
<dbReference type="Proteomes" id="UP001597475">
    <property type="component" value="Unassembled WGS sequence"/>
</dbReference>
<keyword evidence="4" id="KW-0012">Acyltransferase</keyword>
<dbReference type="PANTHER" id="PTHR42997">
    <property type="entry name" value="HIT FAMILY HYDROLASE"/>
    <property type="match status" value="1"/>
</dbReference>
<dbReference type="InterPro" id="IPR011146">
    <property type="entry name" value="HIT-like"/>
</dbReference>
<reference evidence="5" key="1">
    <citation type="journal article" date="2019" name="Int. J. Syst. Evol. Microbiol.">
        <title>The Global Catalogue of Microorganisms (GCM) 10K type strain sequencing project: providing services to taxonomists for standard genome sequencing and annotation.</title>
        <authorList>
            <consortium name="The Broad Institute Genomics Platform"/>
            <consortium name="The Broad Institute Genome Sequencing Center for Infectious Disease"/>
            <person name="Wu L."/>
            <person name="Ma J."/>
        </authorList>
    </citation>
    <scope>NUCLEOTIDE SEQUENCE [LARGE SCALE GENOMIC DNA]</scope>
    <source>
        <strain evidence="5">KCTC 33842</strain>
    </source>
</reference>
<dbReference type="PROSITE" id="PS51084">
    <property type="entry name" value="HIT_2"/>
    <property type="match status" value="1"/>
</dbReference>
<dbReference type="InterPro" id="IPR036265">
    <property type="entry name" value="HIT-like_sf"/>
</dbReference>
<dbReference type="SUPFAM" id="SSF55729">
    <property type="entry name" value="Acyl-CoA N-acyltransferases (Nat)"/>
    <property type="match status" value="1"/>
</dbReference>
<keyword evidence="4" id="KW-0808">Transferase</keyword>
<keyword evidence="5" id="KW-1185">Reference proteome</keyword>
<sequence length="322" mass="35376">MVKLREALNATDLATVLDLILVTGISTERSLITATLHGSSYWLAEQEEGRVVGCIGLEYGDKASLLRSAAVLHEMQGHGLGKLLARHALKAAQERGDRAVYLFSHSAGGYWQRLGFRPTTPDDLAAALPDTPQVRGGLERGWLWHEPAFRLDFPISTHGTAVEREVVNVHILLDGTLLPQRQREWAHHLAQPDENPLTTRADFAGGFTLENDLCVYTQNPKHFDGLPHSGLIVTKRPCETVFDLTPAEAAAVHALLHEVRAYLDATVQPDGYTVGWNVYPAGGQHIPHVHLHVIPRWNTDAAAGAGLRYFLKTVAQATERPS</sequence>
<dbReference type="RefSeq" id="WP_386844693.1">
    <property type="nucleotide sequence ID" value="NZ_JBHUMK010000034.1"/>
</dbReference>
<dbReference type="Gene3D" id="3.40.630.30">
    <property type="match status" value="1"/>
</dbReference>
<dbReference type="PROSITE" id="PS51186">
    <property type="entry name" value="GNAT"/>
    <property type="match status" value="1"/>
</dbReference>
<dbReference type="PANTHER" id="PTHR42997:SF1">
    <property type="entry name" value="AP-4-A PHOSPHORYLASE"/>
    <property type="match status" value="1"/>
</dbReference>
<feature type="domain" description="N-acetyltransferase" evidence="3">
    <location>
        <begin position="2"/>
        <end position="156"/>
    </location>
</feature>
<evidence type="ECO:0000313" key="4">
    <source>
        <dbReference type="EMBL" id="MFD2609344.1"/>
    </source>
</evidence>
<feature type="short sequence motif" description="Histidine triad motif" evidence="1">
    <location>
        <begin position="288"/>
        <end position="292"/>
    </location>
</feature>
<gene>
    <name evidence="4" type="ORF">ACFSR9_07840</name>
</gene>
<dbReference type="EC" id="2.3.1.-" evidence="4"/>
<dbReference type="Pfam" id="PF13508">
    <property type="entry name" value="Acetyltransf_7"/>
    <property type="match status" value="1"/>
</dbReference>
<organism evidence="4 5">
    <name type="scientific">Deinococcus taklimakanensis</name>
    <dbReference type="NCBI Taxonomy" id="536443"/>
    <lineage>
        <taxon>Bacteria</taxon>
        <taxon>Thermotogati</taxon>
        <taxon>Deinococcota</taxon>
        <taxon>Deinococci</taxon>
        <taxon>Deinococcales</taxon>
        <taxon>Deinococcaceae</taxon>
        <taxon>Deinococcus</taxon>
    </lineage>
</organism>
<dbReference type="InterPro" id="IPR019808">
    <property type="entry name" value="Histidine_triad_CS"/>
</dbReference>
<dbReference type="CDD" id="cd04301">
    <property type="entry name" value="NAT_SF"/>
    <property type="match status" value="1"/>
</dbReference>
<dbReference type="GO" id="GO:0016746">
    <property type="term" value="F:acyltransferase activity"/>
    <property type="evidence" value="ECO:0007669"/>
    <property type="project" value="UniProtKB-KW"/>
</dbReference>
<evidence type="ECO:0000256" key="1">
    <source>
        <dbReference type="PROSITE-ProRule" id="PRU00464"/>
    </source>
</evidence>
<dbReference type="SUPFAM" id="SSF54197">
    <property type="entry name" value="HIT-like"/>
    <property type="match status" value="1"/>
</dbReference>
<comment type="caution">
    <text evidence="4">The sequence shown here is derived from an EMBL/GenBank/DDBJ whole genome shotgun (WGS) entry which is preliminary data.</text>
</comment>
<dbReference type="Pfam" id="PF01230">
    <property type="entry name" value="HIT"/>
    <property type="match status" value="1"/>
</dbReference>
<evidence type="ECO:0000259" key="3">
    <source>
        <dbReference type="PROSITE" id="PS51186"/>
    </source>
</evidence>
<proteinExistence type="predicted"/>
<evidence type="ECO:0000259" key="2">
    <source>
        <dbReference type="PROSITE" id="PS51084"/>
    </source>
</evidence>
<dbReference type="PROSITE" id="PS00892">
    <property type="entry name" value="HIT_1"/>
    <property type="match status" value="1"/>
</dbReference>
<name>A0ABW5P267_9DEIO</name>
<evidence type="ECO:0000313" key="5">
    <source>
        <dbReference type="Proteomes" id="UP001597475"/>
    </source>
</evidence>